<dbReference type="AlphaFoldDB" id="A0A2V4MLF9"/>
<evidence type="ECO:0000259" key="4">
    <source>
        <dbReference type="PROSITE" id="PS50949"/>
    </source>
</evidence>
<evidence type="ECO:0000256" key="1">
    <source>
        <dbReference type="ARBA" id="ARBA00023015"/>
    </source>
</evidence>
<dbReference type="PROSITE" id="PS50949">
    <property type="entry name" value="HTH_GNTR"/>
    <property type="match status" value="1"/>
</dbReference>
<dbReference type="SMART" id="SM00345">
    <property type="entry name" value="HTH_GNTR"/>
    <property type="match status" value="1"/>
</dbReference>
<keyword evidence="2" id="KW-0238">DNA-binding</keyword>
<dbReference type="RefSeq" id="WP_110796291.1">
    <property type="nucleotide sequence ID" value="NZ_KZ826485.1"/>
</dbReference>
<dbReference type="Pfam" id="PF00392">
    <property type="entry name" value="GntR"/>
    <property type="match status" value="1"/>
</dbReference>
<keyword evidence="6" id="KW-1185">Reference proteome</keyword>
<dbReference type="InterPro" id="IPR008920">
    <property type="entry name" value="TF_FadR/GntR_C"/>
</dbReference>
<dbReference type="Proteomes" id="UP000248012">
    <property type="component" value="Unassembled WGS sequence"/>
</dbReference>
<comment type="caution">
    <text evidence="5">The sequence shown here is derived from an EMBL/GenBank/DDBJ whole genome shotgun (WGS) entry which is preliminary data.</text>
</comment>
<dbReference type="PANTHER" id="PTHR43537">
    <property type="entry name" value="TRANSCRIPTIONAL REGULATOR, GNTR FAMILY"/>
    <property type="match status" value="1"/>
</dbReference>
<evidence type="ECO:0000313" key="5">
    <source>
        <dbReference type="EMBL" id="PYC47505.1"/>
    </source>
</evidence>
<dbReference type="InterPro" id="IPR011711">
    <property type="entry name" value="GntR_C"/>
</dbReference>
<dbReference type="SUPFAM" id="SSF48008">
    <property type="entry name" value="GntR ligand-binding domain-like"/>
    <property type="match status" value="1"/>
</dbReference>
<dbReference type="Gene3D" id="1.10.10.10">
    <property type="entry name" value="Winged helix-like DNA-binding domain superfamily/Winged helix DNA-binding domain"/>
    <property type="match status" value="1"/>
</dbReference>
<evidence type="ECO:0000313" key="6">
    <source>
        <dbReference type="Proteomes" id="UP000248012"/>
    </source>
</evidence>
<gene>
    <name evidence="5" type="ORF">DI396_10965</name>
</gene>
<dbReference type="InterPro" id="IPR036388">
    <property type="entry name" value="WH-like_DNA-bd_sf"/>
</dbReference>
<feature type="domain" description="HTH gntR-type" evidence="4">
    <location>
        <begin position="20"/>
        <end position="87"/>
    </location>
</feature>
<dbReference type="InterPro" id="IPR000524">
    <property type="entry name" value="Tscrpt_reg_HTH_GntR"/>
</dbReference>
<dbReference type="Gene3D" id="1.20.120.530">
    <property type="entry name" value="GntR ligand-binding domain-like"/>
    <property type="match status" value="1"/>
</dbReference>
<accession>A0A2V4MLF9</accession>
<dbReference type="Pfam" id="PF07729">
    <property type="entry name" value="FCD"/>
    <property type="match status" value="1"/>
</dbReference>
<dbReference type="EMBL" id="QFVT01000006">
    <property type="protein sequence ID" value="PYC47505.1"/>
    <property type="molecule type" value="Genomic_DNA"/>
</dbReference>
<organism evidence="5 6">
    <name type="scientific">Litorivita pollutaquae</name>
    <dbReference type="NCBI Taxonomy" id="2200892"/>
    <lineage>
        <taxon>Bacteria</taxon>
        <taxon>Pseudomonadati</taxon>
        <taxon>Pseudomonadota</taxon>
        <taxon>Alphaproteobacteria</taxon>
        <taxon>Rhodobacterales</taxon>
        <taxon>Paracoccaceae</taxon>
        <taxon>Litorivita</taxon>
    </lineage>
</organism>
<reference evidence="5 6" key="1">
    <citation type="submission" date="2018-05" db="EMBL/GenBank/DDBJ databases">
        <title>Oceanovita maritima gen. nov., sp. nov., a marine bacterium in the family Rhodobacteraceae isolated from surface seawater of Lundu port Xiamen, China.</title>
        <authorList>
            <person name="Hetharua B.H."/>
            <person name="Min D."/>
            <person name="Liao H."/>
            <person name="Tian Y."/>
        </authorList>
    </citation>
    <scope>NUCLEOTIDE SEQUENCE [LARGE SCALE GENOMIC DNA]</scope>
    <source>
        <strain evidence="5 6">FSX-11</strain>
    </source>
</reference>
<keyword evidence="1" id="KW-0805">Transcription regulation</keyword>
<sequence length="236" mass="25414">MKIAADAQQSTSAPITPAGAPAHQVIYGALRDLILFGELAPGEAVTIAGLSARLDAGMTPVREAIRRLTAEGALAFLGNRRVIVPDLTAANVSEIIYARQHLDPELARRACAHATPEDIAALEAIDIALDAAIARGDQRQYLEQNYRFHDCFYDLAQAPILADMARGLWLRFGPSLRVICGRIGTQNLPDMHKSMLAAMRAGNAEAAAQAIREDVGQGMTHVAQSLDMPHIGQRFD</sequence>
<name>A0A2V4MLF9_9RHOB</name>
<dbReference type="GO" id="GO:0003677">
    <property type="term" value="F:DNA binding"/>
    <property type="evidence" value="ECO:0007669"/>
    <property type="project" value="UniProtKB-KW"/>
</dbReference>
<evidence type="ECO:0000256" key="2">
    <source>
        <dbReference type="ARBA" id="ARBA00023125"/>
    </source>
</evidence>
<protein>
    <submittedName>
        <fullName evidence="5">GntR family transcriptional regulator</fullName>
    </submittedName>
</protein>
<dbReference type="PANTHER" id="PTHR43537:SF39">
    <property type="entry name" value="HTH-TYPE TRANSCRIPTIONAL REGULATOR MCBR"/>
    <property type="match status" value="1"/>
</dbReference>
<keyword evidence="3" id="KW-0804">Transcription</keyword>
<dbReference type="GO" id="GO:0003700">
    <property type="term" value="F:DNA-binding transcription factor activity"/>
    <property type="evidence" value="ECO:0007669"/>
    <property type="project" value="InterPro"/>
</dbReference>
<dbReference type="OrthoDB" id="9815654at2"/>
<dbReference type="SMART" id="SM00895">
    <property type="entry name" value="FCD"/>
    <property type="match status" value="1"/>
</dbReference>
<dbReference type="InterPro" id="IPR036390">
    <property type="entry name" value="WH_DNA-bd_sf"/>
</dbReference>
<evidence type="ECO:0000256" key="3">
    <source>
        <dbReference type="ARBA" id="ARBA00023163"/>
    </source>
</evidence>
<dbReference type="SUPFAM" id="SSF46785">
    <property type="entry name" value="Winged helix' DNA-binding domain"/>
    <property type="match status" value="1"/>
</dbReference>
<proteinExistence type="predicted"/>